<dbReference type="InterPro" id="IPR026960">
    <property type="entry name" value="RVT-Znf"/>
</dbReference>
<keyword evidence="3" id="KW-1185">Reference proteome</keyword>
<dbReference type="EMBL" id="QGKV02002055">
    <property type="protein sequence ID" value="KAF3497455.1"/>
    <property type="molecule type" value="Genomic_DNA"/>
</dbReference>
<reference evidence="2 3" key="1">
    <citation type="journal article" date="2020" name="BMC Genomics">
        <title>Intraspecific diversification of the crop wild relative Brassica cretica Lam. using demographic model selection.</title>
        <authorList>
            <person name="Kioukis A."/>
            <person name="Michalopoulou V.A."/>
            <person name="Briers L."/>
            <person name="Pirintsos S."/>
            <person name="Studholme D.J."/>
            <person name="Pavlidis P."/>
            <person name="Sarris P.F."/>
        </authorList>
    </citation>
    <scope>NUCLEOTIDE SEQUENCE [LARGE SCALE GENOMIC DNA]</scope>
    <source>
        <strain evidence="3">cv. PFS-1207/04</strain>
    </source>
</reference>
<dbReference type="PANTHER" id="PTHR33116:SF66">
    <property type="entry name" value="REVERSE TRANSCRIPTASE ZINC-BINDING DOMAIN-CONTAINING PROTEIN"/>
    <property type="match status" value="1"/>
</dbReference>
<dbReference type="Proteomes" id="UP000266723">
    <property type="component" value="Unassembled WGS sequence"/>
</dbReference>
<evidence type="ECO:0000313" key="2">
    <source>
        <dbReference type="EMBL" id="KAF3497455.1"/>
    </source>
</evidence>
<dbReference type="PANTHER" id="PTHR33116">
    <property type="entry name" value="REVERSE TRANSCRIPTASE ZINC-BINDING DOMAIN-CONTAINING PROTEIN-RELATED-RELATED"/>
    <property type="match status" value="1"/>
</dbReference>
<feature type="domain" description="Reverse transcriptase zinc-binding" evidence="1">
    <location>
        <begin position="48"/>
        <end position="132"/>
    </location>
</feature>
<protein>
    <recommendedName>
        <fullName evidence="1">Reverse transcriptase zinc-binding domain-containing protein</fullName>
    </recommendedName>
</protein>
<evidence type="ECO:0000313" key="3">
    <source>
        <dbReference type="Proteomes" id="UP000266723"/>
    </source>
</evidence>
<comment type="caution">
    <text evidence="2">The sequence shown here is derived from an EMBL/GenBank/DDBJ whole genome shotgun (WGS) entry which is preliminary data.</text>
</comment>
<organism evidence="2 3">
    <name type="scientific">Brassica cretica</name>
    <name type="common">Mustard</name>
    <dbReference type="NCBI Taxonomy" id="69181"/>
    <lineage>
        <taxon>Eukaryota</taxon>
        <taxon>Viridiplantae</taxon>
        <taxon>Streptophyta</taxon>
        <taxon>Embryophyta</taxon>
        <taxon>Tracheophyta</taxon>
        <taxon>Spermatophyta</taxon>
        <taxon>Magnoliopsida</taxon>
        <taxon>eudicotyledons</taxon>
        <taxon>Gunneridae</taxon>
        <taxon>Pentapetalae</taxon>
        <taxon>rosids</taxon>
        <taxon>malvids</taxon>
        <taxon>Brassicales</taxon>
        <taxon>Brassicaceae</taxon>
        <taxon>Brassiceae</taxon>
        <taxon>Brassica</taxon>
    </lineage>
</organism>
<dbReference type="Pfam" id="PF13966">
    <property type="entry name" value="zf-RVT"/>
    <property type="match status" value="1"/>
</dbReference>
<evidence type="ECO:0000259" key="1">
    <source>
        <dbReference type="Pfam" id="PF13966"/>
    </source>
</evidence>
<gene>
    <name evidence="2" type="ORF">DY000_02055670</name>
</gene>
<proteinExistence type="predicted"/>
<name>A0ABQ7AIP3_BRACR</name>
<accession>A0ABQ7AIP3</accession>
<sequence length="232" mass="27286">MVALTCTSMVMSRDWESGKLLLWPLYTLMEIEEDSYEWVINGKSRDKFATGSVYAYLKGDVATVAWSSLVWSSYGIPRQNFLTWLVIQNRCPTKDRLLSWGLQVDSLCPLYNVGQESRNHLFFDCSFSFQIWSVMAARCGFQARPNWDETVISLQNFRGNKNLHRLLLLAWQSPIYSIWKERRNMRIHQQVFRSTDAIITLLDRLIRNQIQSLRESRPRQASLLMQLWFSTE</sequence>